<dbReference type="Proteomes" id="UP000649114">
    <property type="component" value="Unassembled WGS sequence"/>
</dbReference>
<dbReference type="EMBL" id="JAAAPU010000020">
    <property type="protein sequence ID" value="KAF4207297.1"/>
    <property type="molecule type" value="Genomic_DNA"/>
</dbReference>
<name>A0AAN6BRU4_ASPLE</name>
<dbReference type="AlphaFoldDB" id="A0AAN6BRU4"/>
<protein>
    <submittedName>
        <fullName evidence="1">Uncharacterized protein</fullName>
    </submittedName>
</protein>
<gene>
    <name evidence="1" type="ORF">CNMCM8927_003571</name>
</gene>
<evidence type="ECO:0000313" key="1">
    <source>
        <dbReference type="EMBL" id="KAF4207297.1"/>
    </source>
</evidence>
<evidence type="ECO:0000313" key="2">
    <source>
        <dbReference type="Proteomes" id="UP000649114"/>
    </source>
</evidence>
<accession>A0AAN6BRU4</accession>
<sequence length="197" mass="22330">MAAATLGYERPDGAFPTVPDLQFGAPTDPQLHIRVWYNLNEVSMGYAMPDVSATDSPREKEEPKVLKNFRTAIQRALVSIGSDNLDNALLAMWDIDSAVLLKMQEQFLPDPGTIEGQNQKMHSVKDRTFWQQFNICWLAFGQRILDFHCNLNSPPDRLIQLVESAGRSLIAIGDDLEEWGLVDYEMGMWEEEILDSK</sequence>
<reference evidence="1" key="1">
    <citation type="journal article" date="2020" name="bioRxiv">
        <title>Genomic and phenotypic heterogeneity of clinical isolates of the human pathogens Aspergillus fumigatus, Aspergillus lentulus and Aspergillus fumigatiaffinis.</title>
        <authorList>
            <person name="dos Santos R.A.C."/>
            <person name="Steenwyk J.L."/>
            <person name="Rivero-Menendez O."/>
            <person name="Mead M.E."/>
            <person name="Silva L.P."/>
            <person name="Bastos R.W."/>
            <person name="Alastruey-Izquierdo A."/>
            <person name="Goldman G.H."/>
            <person name="Rokas A."/>
        </authorList>
    </citation>
    <scope>NUCLEOTIDE SEQUENCE</scope>
    <source>
        <strain evidence="1">CNM-CM8927</strain>
    </source>
</reference>
<proteinExistence type="predicted"/>
<reference evidence="1" key="2">
    <citation type="submission" date="2020-04" db="EMBL/GenBank/DDBJ databases">
        <authorList>
            <person name="Santos R.A.C."/>
            <person name="Steenwyk J.L."/>
            <person name="Rivero-Menendez O."/>
            <person name="Mead M.E."/>
            <person name="Silva L.P."/>
            <person name="Bastos R.W."/>
            <person name="Alastruey-Izquierdo A."/>
            <person name="Goldman G.H."/>
            <person name="Rokas A."/>
        </authorList>
    </citation>
    <scope>NUCLEOTIDE SEQUENCE</scope>
    <source>
        <strain evidence="1">CNM-CM8927</strain>
    </source>
</reference>
<organism evidence="1 2">
    <name type="scientific">Aspergillus lentulus</name>
    <dbReference type="NCBI Taxonomy" id="293939"/>
    <lineage>
        <taxon>Eukaryota</taxon>
        <taxon>Fungi</taxon>
        <taxon>Dikarya</taxon>
        <taxon>Ascomycota</taxon>
        <taxon>Pezizomycotina</taxon>
        <taxon>Eurotiomycetes</taxon>
        <taxon>Eurotiomycetidae</taxon>
        <taxon>Eurotiales</taxon>
        <taxon>Aspergillaceae</taxon>
        <taxon>Aspergillus</taxon>
        <taxon>Aspergillus subgen. Fumigati</taxon>
    </lineage>
</organism>
<comment type="caution">
    <text evidence="1">The sequence shown here is derived from an EMBL/GenBank/DDBJ whole genome shotgun (WGS) entry which is preliminary data.</text>
</comment>